<evidence type="ECO:0000313" key="2">
    <source>
        <dbReference type="EMBL" id="AZU61184.1"/>
    </source>
</evidence>
<organism evidence="2 3">
    <name type="scientific">Neobacillus mesonae</name>
    <dbReference type="NCBI Taxonomy" id="1193713"/>
    <lineage>
        <taxon>Bacteria</taxon>
        <taxon>Bacillati</taxon>
        <taxon>Bacillota</taxon>
        <taxon>Bacilli</taxon>
        <taxon>Bacillales</taxon>
        <taxon>Bacillaceae</taxon>
        <taxon>Neobacillus</taxon>
    </lineage>
</organism>
<dbReference type="InterPro" id="IPR058724">
    <property type="entry name" value="YhzF"/>
</dbReference>
<evidence type="ECO:0000256" key="1">
    <source>
        <dbReference type="SAM" id="Phobius"/>
    </source>
</evidence>
<name>A0A3Q9QTR5_9BACI</name>
<sequence>MKFITVLFFILCVILFLGSGKYFADVKRPGVYPPKQILKSRALVCAFGGGICLLIALMFSYFS</sequence>
<dbReference type="Pfam" id="PF26302">
    <property type="entry name" value="YhzF"/>
    <property type="match status" value="1"/>
</dbReference>
<gene>
    <name evidence="2" type="ORF">CHR53_07890</name>
</gene>
<dbReference type="EMBL" id="CP022572">
    <property type="protein sequence ID" value="AZU61184.1"/>
    <property type="molecule type" value="Genomic_DNA"/>
</dbReference>
<dbReference type="Proteomes" id="UP000282892">
    <property type="component" value="Chromosome"/>
</dbReference>
<keyword evidence="1" id="KW-0472">Membrane</keyword>
<evidence type="ECO:0000313" key="3">
    <source>
        <dbReference type="Proteomes" id="UP000282892"/>
    </source>
</evidence>
<keyword evidence="3" id="KW-1185">Reference proteome</keyword>
<reference evidence="2 3" key="1">
    <citation type="submission" date="2017-07" db="EMBL/GenBank/DDBJ databases">
        <title>The complete genome sequence of Bacillus mesonae strain H20-5, an efficient strain improving plant abiotic stress resistance.</title>
        <authorList>
            <person name="Kim S.Y."/>
            <person name="Song H."/>
            <person name="Sang M.K."/>
            <person name="Weon H.-Y."/>
            <person name="Song J."/>
        </authorList>
    </citation>
    <scope>NUCLEOTIDE SEQUENCE [LARGE SCALE GENOMIC DNA]</scope>
    <source>
        <strain evidence="2 3">H20-5</strain>
    </source>
</reference>
<feature type="transmembrane region" description="Helical" evidence="1">
    <location>
        <begin position="6"/>
        <end position="23"/>
    </location>
</feature>
<keyword evidence="1" id="KW-1133">Transmembrane helix</keyword>
<protein>
    <submittedName>
        <fullName evidence="2">Uncharacterized protein</fullName>
    </submittedName>
</protein>
<accession>A0A3Q9QTR5</accession>
<proteinExistence type="predicted"/>
<dbReference type="KEGG" id="nmk:CHR53_07890"/>
<dbReference type="AlphaFoldDB" id="A0A3Q9QTR5"/>
<keyword evidence="1" id="KW-0812">Transmembrane</keyword>
<feature type="transmembrane region" description="Helical" evidence="1">
    <location>
        <begin position="43"/>
        <end position="62"/>
    </location>
</feature>